<comment type="caution">
    <text evidence="1">The sequence shown here is derived from an EMBL/GenBank/DDBJ whole genome shotgun (WGS) entry which is preliminary data.</text>
</comment>
<reference evidence="1 2" key="1">
    <citation type="journal article" date="2018" name="PLoS Genet.">
        <title>Population sequencing reveals clonal diversity and ancestral inbreeding in the grapevine cultivar Chardonnay.</title>
        <authorList>
            <person name="Roach M.J."/>
            <person name="Johnson D.L."/>
            <person name="Bohlmann J."/>
            <person name="van Vuuren H.J."/>
            <person name="Jones S.J."/>
            <person name="Pretorius I.S."/>
            <person name="Schmidt S.A."/>
            <person name="Borneman A.R."/>
        </authorList>
    </citation>
    <scope>NUCLEOTIDE SEQUENCE [LARGE SCALE GENOMIC DNA]</scope>
    <source>
        <strain evidence="2">cv. Chardonnay</strain>
        <tissue evidence="1">Leaf</tissue>
    </source>
</reference>
<gene>
    <name evidence="1" type="ORF">CK203_013957</name>
</gene>
<sequence length="246" mass="28145">MGSSRYQNNHSKRNVAEEYKISKCPPLPTEGILPHANASRLPWRLSATARLPALMKQEPGLCNNFQKVDGTLGNCVINGKYGEEKVGWCSKEMREEFGVSFWKSIRKEWSLMSSRISFLVEAWLKDVWDSSVQGKGGWSPYFSKLLNDWGVGSAERLLSHLHGLRVYRDDEDRVLWTETKDDKLTMKSLYTALELRTLIFFPWSTIWKVWVQPKVSFFAWEATWGKGLVEVAFCPFQGVLGATLVS</sequence>
<evidence type="ECO:0008006" key="3">
    <source>
        <dbReference type="Google" id="ProtNLM"/>
    </source>
</evidence>
<dbReference type="Proteomes" id="UP000288805">
    <property type="component" value="Unassembled WGS sequence"/>
</dbReference>
<dbReference type="EMBL" id="QGNW01000039">
    <property type="protein sequence ID" value="RVX09057.1"/>
    <property type="molecule type" value="Genomic_DNA"/>
</dbReference>
<evidence type="ECO:0000313" key="1">
    <source>
        <dbReference type="EMBL" id="RVX09057.1"/>
    </source>
</evidence>
<organism evidence="1 2">
    <name type="scientific">Vitis vinifera</name>
    <name type="common">Grape</name>
    <dbReference type="NCBI Taxonomy" id="29760"/>
    <lineage>
        <taxon>Eukaryota</taxon>
        <taxon>Viridiplantae</taxon>
        <taxon>Streptophyta</taxon>
        <taxon>Embryophyta</taxon>
        <taxon>Tracheophyta</taxon>
        <taxon>Spermatophyta</taxon>
        <taxon>Magnoliopsida</taxon>
        <taxon>eudicotyledons</taxon>
        <taxon>Gunneridae</taxon>
        <taxon>Pentapetalae</taxon>
        <taxon>rosids</taxon>
        <taxon>Vitales</taxon>
        <taxon>Vitaceae</taxon>
        <taxon>Viteae</taxon>
        <taxon>Vitis</taxon>
    </lineage>
</organism>
<dbReference type="AlphaFoldDB" id="A0A438JJD7"/>
<evidence type="ECO:0000313" key="2">
    <source>
        <dbReference type="Proteomes" id="UP000288805"/>
    </source>
</evidence>
<accession>A0A438JJD7</accession>
<proteinExistence type="predicted"/>
<protein>
    <recommendedName>
        <fullName evidence="3">Reverse transcriptase zinc-binding domain-containing protein</fullName>
    </recommendedName>
</protein>
<name>A0A438JJD7_VITVI</name>